<protein>
    <submittedName>
        <fullName evidence="1">Uncharacterized protein</fullName>
    </submittedName>
</protein>
<proteinExistence type="predicted"/>
<dbReference type="AlphaFoldDB" id="A0A5J4SCZ7"/>
<gene>
    <name evidence="1" type="ORF">EZS27_009187</name>
</gene>
<name>A0A5J4SCZ7_9ZZZZ</name>
<comment type="caution">
    <text evidence="1">The sequence shown here is derived from an EMBL/GenBank/DDBJ whole genome shotgun (WGS) entry which is preliminary data.</text>
</comment>
<accession>A0A5J4SCZ7</accession>
<dbReference type="EMBL" id="SNRY01000287">
    <property type="protein sequence ID" value="KAA6343121.1"/>
    <property type="molecule type" value="Genomic_DNA"/>
</dbReference>
<evidence type="ECO:0000313" key="1">
    <source>
        <dbReference type="EMBL" id="KAA6343121.1"/>
    </source>
</evidence>
<sequence length="99" mass="11345">MEKKAYKALKKRVGVIAYTGAHSPKLEDCARVRLLILLSSGWEVLYDLIKEEFHAILFSEDQKEIIRTVTDADFLNLYELAVDEAGDYEPQDNPKNTIE</sequence>
<reference evidence="1" key="1">
    <citation type="submission" date="2019-03" db="EMBL/GenBank/DDBJ databases">
        <title>Single cell metagenomics reveals metabolic interactions within the superorganism composed of flagellate Streblomastix strix and complex community of Bacteroidetes bacteria on its surface.</title>
        <authorList>
            <person name="Treitli S.C."/>
            <person name="Kolisko M."/>
            <person name="Husnik F."/>
            <person name="Keeling P."/>
            <person name="Hampl V."/>
        </authorList>
    </citation>
    <scope>NUCLEOTIDE SEQUENCE</scope>
    <source>
        <strain evidence="1">STM</strain>
    </source>
</reference>
<organism evidence="1">
    <name type="scientific">termite gut metagenome</name>
    <dbReference type="NCBI Taxonomy" id="433724"/>
    <lineage>
        <taxon>unclassified sequences</taxon>
        <taxon>metagenomes</taxon>
        <taxon>organismal metagenomes</taxon>
    </lineage>
</organism>